<dbReference type="EMBL" id="JBHSXN010000002">
    <property type="protein sequence ID" value="MFC6953134.1"/>
    <property type="molecule type" value="Genomic_DNA"/>
</dbReference>
<name>A0ABD5VCH5_9EURY</name>
<reference evidence="1 2" key="1">
    <citation type="journal article" date="2019" name="Int. J. Syst. Evol. Microbiol.">
        <title>The Global Catalogue of Microorganisms (GCM) 10K type strain sequencing project: providing services to taxonomists for standard genome sequencing and annotation.</title>
        <authorList>
            <consortium name="The Broad Institute Genomics Platform"/>
            <consortium name="The Broad Institute Genome Sequencing Center for Infectious Disease"/>
            <person name="Wu L."/>
            <person name="Ma J."/>
        </authorList>
    </citation>
    <scope>NUCLEOTIDE SEQUENCE [LARGE SCALE GENOMIC DNA]</scope>
    <source>
        <strain evidence="1 2">GX26</strain>
    </source>
</reference>
<sequence>MSLDDLADDVQQTADDLETATFHLDAEARTELAMLAAAMDNDDPSVLIERAIHALFQQTVDAGKLDFHLRANYDVTYDEYLSGMTYDEMTGGSTYPTDDGDRRYQF</sequence>
<comment type="caution">
    <text evidence="1">The sequence shown here is derived from an EMBL/GenBank/DDBJ whole genome shotgun (WGS) entry which is preliminary data.</text>
</comment>
<organism evidence="1 2">
    <name type="scientific">Halorubellus litoreus</name>
    <dbReference type="NCBI Taxonomy" id="755308"/>
    <lineage>
        <taxon>Archaea</taxon>
        <taxon>Methanobacteriati</taxon>
        <taxon>Methanobacteriota</taxon>
        <taxon>Stenosarchaea group</taxon>
        <taxon>Halobacteria</taxon>
        <taxon>Halobacteriales</taxon>
        <taxon>Halorubellaceae</taxon>
        <taxon>Halorubellus</taxon>
    </lineage>
</organism>
<accession>A0ABD5VCH5</accession>
<dbReference type="Pfam" id="PF26048">
    <property type="entry name" value="RHH_11"/>
    <property type="match status" value="1"/>
</dbReference>
<proteinExistence type="predicted"/>
<dbReference type="RefSeq" id="WP_336350102.1">
    <property type="nucleotide sequence ID" value="NZ_JAZAQL010000002.1"/>
</dbReference>
<evidence type="ECO:0000313" key="1">
    <source>
        <dbReference type="EMBL" id="MFC6953134.1"/>
    </source>
</evidence>
<keyword evidence="2" id="KW-1185">Reference proteome</keyword>
<dbReference type="AlphaFoldDB" id="A0ABD5VCH5"/>
<dbReference type="InterPro" id="IPR058893">
    <property type="entry name" value="RHH-containing"/>
</dbReference>
<protein>
    <submittedName>
        <fullName evidence="1">Uncharacterized protein</fullName>
    </submittedName>
</protein>
<gene>
    <name evidence="1" type="ORF">ACFQGB_09685</name>
</gene>
<evidence type="ECO:0000313" key="2">
    <source>
        <dbReference type="Proteomes" id="UP001596395"/>
    </source>
</evidence>
<dbReference type="Proteomes" id="UP001596395">
    <property type="component" value="Unassembled WGS sequence"/>
</dbReference>